<feature type="domain" description="Ig-like" evidence="2">
    <location>
        <begin position="137"/>
        <end position="238"/>
    </location>
</feature>
<evidence type="ECO:0000313" key="4">
    <source>
        <dbReference type="RefSeq" id="XP_047741530.1"/>
    </source>
</evidence>
<dbReference type="PANTHER" id="PTHR21261">
    <property type="entry name" value="BEAT PROTEIN"/>
    <property type="match status" value="1"/>
</dbReference>
<dbReference type="GeneID" id="108674577"/>
<keyword evidence="1" id="KW-0732">Signal</keyword>
<reference evidence="4" key="1">
    <citation type="submission" date="2025-08" db="UniProtKB">
        <authorList>
            <consortium name="RefSeq"/>
        </authorList>
    </citation>
    <scope>IDENTIFICATION</scope>
    <source>
        <tissue evidence="4">Whole organism</tissue>
    </source>
</reference>
<feature type="domain" description="Ig-like" evidence="2">
    <location>
        <begin position="35"/>
        <end position="119"/>
    </location>
</feature>
<gene>
    <name evidence="4" type="primary">LOC108674577</name>
</gene>
<dbReference type="InterPro" id="IPR036179">
    <property type="entry name" value="Ig-like_dom_sf"/>
</dbReference>
<dbReference type="OrthoDB" id="10015491at2759"/>
<dbReference type="InterPro" id="IPR013783">
    <property type="entry name" value="Ig-like_fold"/>
</dbReference>
<dbReference type="PROSITE" id="PS50835">
    <property type="entry name" value="IG_LIKE"/>
    <property type="match status" value="2"/>
</dbReference>
<dbReference type="AlphaFoldDB" id="A0A979FW96"/>
<sequence length="283" mass="30976">MMIFFIHLAICAAGWSGAHALKLRQVSVPGYSRTGDTVSLHCDFDLEGDQLYNVKWYKGVKEFFRYVAADSPPKQVFDLPGVVVDRDRSSMDKVVLSSVTPLSSGLYKCEVSAEAPSFHTDSGSGKLLVVDLPSSPPRVTGVRRLYHAGDAAALNCSSRSKPAAALSWYINDIKAEQAFLVDYAPVRGPHGLETSTLGLQFEVLPEHMQHGVLSFRCTATIASVYYNETRVDVRALLSPNPSSLNGREKLTGSSGSSTTSLHPPLRWWGNEFTTLVLILITQR</sequence>
<feature type="signal peptide" evidence="1">
    <location>
        <begin position="1"/>
        <end position="20"/>
    </location>
</feature>
<dbReference type="Gene3D" id="2.60.40.10">
    <property type="entry name" value="Immunoglobulins"/>
    <property type="match status" value="2"/>
</dbReference>
<dbReference type="RefSeq" id="XP_047741530.1">
    <property type="nucleotide sequence ID" value="XM_047885574.1"/>
</dbReference>
<proteinExistence type="predicted"/>
<evidence type="ECO:0000256" key="1">
    <source>
        <dbReference type="SAM" id="SignalP"/>
    </source>
</evidence>
<evidence type="ECO:0000313" key="3">
    <source>
        <dbReference type="Proteomes" id="UP000694843"/>
    </source>
</evidence>
<feature type="chain" id="PRO_5037379599" evidence="1">
    <location>
        <begin position="21"/>
        <end position="283"/>
    </location>
</feature>
<keyword evidence="3" id="KW-1185">Reference proteome</keyword>
<dbReference type="OMA" id="PAAMLSW"/>
<dbReference type="SUPFAM" id="SSF48726">
    <property type="entry name" value="Immunoglobulin"/>
    <property type="match status" value="1"/>
</dbReference>
<dbReference type="InterPro" id="IPR003599">
    <property type="entry name" value="Ig_sub"/>
</dbReference>
<dbReference type="SMART" id="SM00409">
    <property type="entry name" value="IG"/>
    <property type="match status" value="1"/>
</dbReference>
<dbReference type="Proteomes" id="UP000694843">
    <property type="component" value="Unplaced"/>
</dbReference>
<organism evidence="3 4">
    <name type="scientific">Hyalella azteca</name>
    <name type="common">Amphipod</name>
    <dbReference type="NCBI Taxonomy" id="294128"/>
    <lineage>
        <taxon>Eukaryota</taxon>
        <taxon>Metazoa</taxon>
        <taxon>Ecdysozoa</taxon>
        <taxon>Arthropoda</taxon>
        <taxon>Crustacea</taxon>
        <taxon>Multicrustacea</taxon>
        <taxon>Malacostraca</taxon>
        <taxon>Eumalacostraca</taxon>
        <taxon>Peracarida</taxon>
        <taxon>Amphipoda</taxon>
        <taxon>Senticaudata</taxon>
        <taxon>Talitrida</taxon>
        <taxon>Talitroidea</taxon>
        <taxon>Hyalellidae</taxon>
        <taxon>Hyalella</taxon>
    </lineage>
</organism>
<dbReference type="FunFam" id="2.60.40.10:FF:000437">
    <property type="entry name" value="Beat-IIIc, isoform A"/>
    <property type="match status" value="1"/>
</dbReference>
<dbReference type="InterPro" id="IPR007110">
    <property type="entry name" value="Ig-like_dom"/>
</dbReference>
<evidence type="ECO:0000259" key="2">
    <source>
        <dbReference type="PROSITE" id="PS50835"/>
    </source>
</evidence>
<dbReference type="PANTHER" id="PTHR21261:SF15">
    <property type="entry name" value="BEATEN PATH IIIA, ISOFORM D-RELATED"/>
    <property type="match status" value="1"/>
</dbReference>
<name>A0A979FW96_HYAAZ</name>
<accession>A0A979FW96</accession>
<dbReference type="KEGG" id="hazt:108674577"/>
<protein>
    <submittedName>
        <fullName evidence="4">Uncharacterized protein LOC108674577</fullName>
    </submittedName>
</protein>